<feature type="domain" description="RagB/SusD" evidence="6">
    <location>
        <begin position="266"/>
        <end position="533"/>
    </location>
</feature>
<comment type="similarity">
    <text evidence="2">Belongs to the SusD family.</text>
</comment>
<keyword evidence="9" id="KW-1185">Reference proteome</keyword>
<proteinExistence type="inferred from homology"/>
<dbReference type="Proteomes" id="UP000199705">
    <property type="component" value="Unassembled WGS sequence"/>
</dbReference>
<dbReference type="Pfam" id="PF14322">
    <property type="entry name" value="SusD-like_3"/>
    <property type="match status" value="1"/>
</dbReference>
<evidence type="ECO:0000259" key="7">
    <source>
        <dbReference type="Pfam" id="PF14322"/>
    </source>
</evidence>
<dbReference type="InterPro" id="IPR012944">
    <property type="entry name" value="SusD_RagB_dom"/>
</dbReference>
<evidence type="ECO:0000256" key="5">
    <source>
        <dbReference type="ARBA" id="ARBA00023237"/>
    </source>
</evidence>
<keyword evidence="4" id="KW-0472">Membrane</keyword>
<dbReference type="RefSeq" id="WP_091175172.1">
    <property type="nucleotide sequence ID" value="NZ_FNCG01000021.1"/>
</dbReference>
<name>A0A1G8KW42_9SPHI</name>
<dbReference type="Gene3D" id="1.25.40.390">
    <property type="match status" value="1"/>
</dbReference>
<evidence type="ECO:0000256" key="3">
    <source>
        <dbReference type="ARBA" id="ARBA00022729"/>
    </source>
</evidence>
<dbReference type="AlphaFoldDB" id="A0A1G8KW42"/>
<evidence type="ECO:0000313" key="9">
    <source>
        <dbReference type="Proteomes" id="UP000199705"/>
    </source>
</evidence>
<keyword evidence="5" id="KW-0998">Cell outer membrane</keyword>
<gene>
    <name evidence="8" type="ORF">SAMN05192573_121104</name>
</gene>
<evidence type="ECO:0000313" key="8">
    <source>
        <dbReference type="EMBL" id="SDI47745.1"/>
    </source>
</evidence>
<dbReference type="InterPro" id="IPR033985">
    <property type="entry name" value="SusD-like_N"/>
</dbReference>
<dbReference type="STRING" id="551996.SAMN05192573_121104"/>
<dbReference type="Pfam" id="PF07980">
    <property type="entry name" value="SusD_RagB"/>
    <property type="match status" value="1"/>
</dbReference>
<dbReference type="GO" id="GO:0009279">
    <property type="term" value="C:cell outer membrane"/>
    <property type="evidence" value="ECO:0007669"/>
    <property type="project" value="UniProtKB-SubCell"/>
</dbReference>
<dbReference type="PROSITE" id="PS51257">
    <property type="entry name" value="PROKAR_LIPOPROTEIN"/>
    <property type="match status" value="1"/>
</dbReference>
<evidence type="ECO:0000256" key="4">
    <source>
        <dbReference type="ARBA" id="ARBA00023136"/>
    </source>
</evidence>
<comment type="subcellular location">
    <subcellularLocation>
        <location evidence="1">Cell outer membrane</location>
    </subcellularLocation>
</comment>
<organism evidence="8 9">
    <name type="scientific">Mucilaginibacter gossypii</name>
    <dbReference type="NCBI Taxonomy" id="551996"/>
    <lineage>
        <taxon>Bacteria</taxon>
        <taxon>Pseudomonadati</taxon>
        <taxon>Bacteroidota</taxon>
        <taxon>Sphingobacteriia</taxon>
        <taxon>Sphingobacteriales</taxon>
        <taxon>Sphingobacteriaceae</taxon>
        <taxon>Mucilaginibacter</taxon>
    </lineage>
</organism>
<evidence type="ECO:0000259" key="6">
    <source>
        <dbReference type="Pfam" id="PF07980"/>
    </source>
</evidence>
<evidence type="ECO:0000256" key="1">
    <source>
        <dbReference type="ARBA" id="ARBA00004442"/>
    </source>
</evidence>
<dbReference type="SUPFAM" id="SSF48452">
    <property type="entry name" value="TPR-like"/>
    <property type="match status" value="1"/>
</dbReference>
<feature type="domain" description="SusD-like N-terminal" evidence="7">
    <location>
        <begin position="87"/>
        <end position="221"/>
    </location>
</feature>
<protein>
    <submittedName>
        <fullName evidence="8">Starch-binding associating with outer membrane</fullName>
    </submittedName>
</protein>
<accession>A0A1G8KW42</accession>
<dbReference type="EMBL" id="FNCG01000021">
    <property type="protein sequence ID" value="SDI47745.1"/>
    <property type="molecule type" value="Genomic_DNA"/>
</dbReference>
<keyword evidence="3" id="KW-0732">Signal</keyword>
<dbReference type="InterPro" id="IPR011990">
    <property type="entry name" value="TPR-like_helical_dom_sf"/>
</dbReference>
<evidence type="ECO:0000256" key="2">
    <source>
        <dbReference type="ARBA" id="ARBA00006275"/>
    </source>
</evidence>
<reference evidence="9" key="1">
    <citation type="submission" date="2016-10" db="EMBL/GenBank/DDBJ databases">
        <authorList>
            <person name="Varghese N."/>
            <person name="Submissions S."/>
        </authorList>
    </citation>
    <scope>NUCLEOTIDE SEQUENCE [LARGE SCALE GENOMIC DNA]</scope>
    <source>
        <strain evidence="9">Gh-67</strain>
    </source>
</reference>
<sequence>MKHKSLTRYSLLVFLAAASCTKLDEKALLYDQVTEDSFYKTDKQLAAAVGAAYSSIYGYNGAFFNLNEVTTDEVVVPTRGADWGDGGHWVRLKTHKTNSTDSQPANGWSLGFGGVTTCNKILAALAVSKSPTAATYVAELKCLRAIYYYWLLDLFGNVPITTDFSDTKPPATKSRAEVYAFIESELLANIEKLPKIGTGDGPYYGRVTYYVAEATLAKLYLNAQTYTGTPQYDKALAACDVIINSGKYTLMNNYADNFSRNNTSSTESIWAIPFDGVKAGGFNMNMETLHLQSQNTYQMNNQPWNGFASVQEFYQSYIDPAQNPGPQGTVVGLDPKGTPTTGTLDKRMLNNFLVGPQYQADGVTPLTDGGADVTDPNGPPITFTPYINELQPNAWRQAGARIGKWQFYKGMQTSLDNDLAIYRYADILLMKAELLARKSGNWNDPVTLALVNQIRTVHGGVAPFTSLTPLIFLAERGREMFAESYRRQDMIRFGVYNDAYRFHPADPDAHVNIFPVPEPQINANPNLKQNPGY</sequence>